<accession>A0ABT0RQ71</accession>
<sequence>MSIRHIMMSSSVVAMVSGIATAQPQASLPRANFLSAIDGEFRKMDADKNGIVTRSEVADFQRLVSVAESGARNHALFTQLDADKNGQISPAEFRALTPATKIDPQPLLIRYDTNRDGGISQVEYRTVKLNRFDRVDGNQDGVVTAAEQQAAGLEK</sequence>
<comment type="caution">
    <text evidence="3">The sequence shown here is derived from an EMBL/GenBank/DDBJ whole genome shotgun (WGS) entry which is preliminary data.</text>
</comment>
<dbReference type="PROSITE" id="PS00018">
    <property type="entry name" value="EF_HAND_1"/>
    <property type="match status" value="2"/>
</dbReference>
<evidence type="ECO:0000256" key="1">
    <source>
        <dbReference type="SAM" id="SignalP"/>
    </source>
</evidence>
<feature type="chain" id="PRO_5047332280" description="EF-hand domain-containing protein" evidence="1">
    <location>
        <begin position="23"/>
        <end position="155"/>
    </location>
</feature>
<keyword evidence="4" id="KW-1185">Reference proteome</keyword>
<dbReference type="PROSITE" id="PS50222">
    <property type="entry name" value="EF_HAND_2"/>
    <property type="match status" value="2"/>
</dbReference>
<dbReference type="RefSeq" id="WP_249848844.1">
    <property type="nucleotide sequence ID" value="NZ_JAMGBD010000002.1"/>
</dbReference>
<dbReference type="EMBL" id="JAMGBD010000002">
    <property type="protein sequence ID" value="MCL6684434.1"/>
    <property type="molecule type" value="Genomic_DNA"/>
</dbReference>
<feature type="signal peptide" evidence="1">
    <location>
        <begin position="1"/>
        <end position="22"/>
    </location>
</feature>
<name>A0ABT0RQ71_9SPHN</name>
<keyword evidence="1" id="KW-0732">Signal</keyword>
<gene>
    <name evidence="3" type="ORF">LZ536_11070</name>
</gene>
<dbReference type="InterPro" id="IPR011992">
    <property type="entry name" value="EF-hand-dom_pair"/>
</dbReference>
<protein>
    <recommendedName>
        <fullName evidence="2">EF-hand domain-containing protein</fullName>
    </recommendedName>
</protein>
<dbReference type="SUPFAM" id="SSF47473">
    <property type="entry name" value="EF-hand"/>
    <property type="match status" value="1"/>
</dbReference>
<reference evidence="3" key="1">
    <citation type="submission" date="2022-05" db="EMBL/GenBank/DDBJ databases">
        <authorList>
            <person name="Jo J.-H."/>
            <person name="Im W.-T."/>
        </authorList>
    </citation>
    <scope>NUCLEOTIDE SEQUENCE</scope>
    <source>
        <strain evidence="3">SE158</strain>
    </source>
</reference>
<dbReference type="Proteomes" id="UP001165363">
    <property type="component" value="Unassembled WGS sequence"/>
</dbReference>
<evidence type="ECO:0000313" key="3">
    <source>
        <dbReference type="EMBL" id="MCL6684434.1"/>
    </source>
</evidence>
<dbReference type="InterPro" id="IPR018247">
    <property type="entry name" value="EF_Hand_1_Ca_BS"/>
</dbReference>
<dbReference type="Pfam" id="PF13202">
    <property type="entry name" value="EF-hand_5"/>
    <property type="match status" value="4"/>
</dbReference>
<organism evidence="3 4">
    <name type="scientific">Sphingomonas alba</name>
    <dbReference type="NCBI Taxonomy" id="2908208"/>
    <lineage>
        <taxon>Bacteria</taxon>
        <taxon>Pseudomonadati</taxon>
        <taxon>Pseudomonadota</taxon>
        <taxon>Alphaproteobacteria</taxon>
        <taxon>Sphingomonadales</taxon>
        <taxon>Sphingomonadaceae</taxon>
        <taxon>Sphingomonas</taxon>
    </lineage>
</organism>
<proteinExistence type="predicted"/>
<evidence type="ECO:0000259" key="2">
    <source>
        <dbReference type="PROSITE" id="PS50222"/>
    </source>
</evidence>
<dbReference type="Gene3D" id="1.10.238.10">
    <property type="entry name" value="EF-hand"/>
    <property type="match status" value="2"/>
</dbReference>
<feature type="domain" description="EF-hand" evidence="2">
    <location>
        <begin position="41"/>
        <end position="67"/>
    </location>
</feature>
<dbReference type="InterPro" id="IPR002048">
    <property type="entry name" value="EF_hand_dom"/>
</dbReference>
<feature type="domain" description="EF-hand" evidence="2">
    <location>
        <begin position="68"/>
        <end position="103"/>
    </location>
</feature>
<evidence type="ECO:0000313" key="4">
    <source>
        <dbReference type="Proteomes" id="UP001165363"/>
    </source>
</evidence>
<dbReference type="CDD" id="cd00051">
    <property type="entry name" value="EFh"/>
    <property type="match status" value="1"/>
</dbReference>